<feature type="domain" description="HTH cro/C1-type" evidence="1">
    <location>
        <begin position="7"/>
        <end position="65"/>
    </location>
</feature>
<evidence type="ECO:0000313" key="2">
    <source>
        <dbReference type="EMBL" id="EGV04963.1"/>
    </source>
</evidence>
<dbReference type="Proteomes" id="UP000006235">
    <property type="component" value="Unassembled WGS sequence"/>
</dbReference>
<evidence type="ECO:0000259" key="1">
    <source>
        <dbReference type="PROSITE" id="PS50943"/>
    </source>
</evidence>
<dbReference type="PROSITE" id="PS50943">
    <property type="entry name" value="HTH_CROC1"/>
    <property type="match status" value="1"/>
</dbReference>
<accession>F9QBY1</accession>
<sequence length="81" mass="9128">MADFSYLEEKRCQLELSVSQLCQQAGISEEYYGHLLEGKIANPQAQKLQALYKALQIVVGDEKRLVSFSVSFILYTPATLI</sequence>
<dbReference type="STRING" id="1035188.HMPREF9952_2058"/>
<dbReference type="InterPro" id="IPR010982">
    <property type="entry name" value="Lambda_DNA-bd_dom_sf"/>
</dbReference>
<gene>
    <name evidence="2" type="ORF">HMPREF9952_2058</name>
</gene>
<keyword evidence="2" id="KW-0238">DNA-binding</keyword>
<dbReference type="Gene3D" id="1.10.260.40">
    <property type="entry name" value="lambda repressor-like DNA-binding domains"/>
    <property type="match status" value="1"/>
</dbReference>
<organism evidence="2 3">
    <name type="scientific">Haemophilus pittmaniae HK 85</name>
    <dbReference type="NCBI Taxonomy" id="1035188"/>
    <lineage>
        <taxon>Bacteria</taxon>
        <taxon>Pseudomonadati</taxon>
        <taxon>Pseudomonadota</taxon>
        <taxon>Gammaproteobacteria</taxon>
        <taxon>Pasteurellales</taxon>
        <taxon>Pasteurellaceae</taxon>
        <taxon>Haemophilus</taxon>
    </lineage>
</organism>
<evidence type="ECO:0000313" key="3">
    <source>
        <dbReference type="Proteomes" id="UP000006235"/>
    </source>
</evidence>
<reference evidence="2 3" key="1">
    <citation type="submission" date="2011-07" db="EMBL/GenBank/DDBJ databases">
        <authorList>
            <person name="Harkins D.M."/>
            <person name="Madupu R."/>
            <person name="Durkin A.S."/>
            <person name="Torralba M."/>
            <person name="Methe B."/>
            <person name="Sutton G.G."/>
            <person name="Nelson K.E."/>
        </authorList>
    </citation>
    <scope>NUCLEOTIDE SEQUENCE [LARGE SCALE GENOMIC DNA]</scope>
    <source>
        <strain evidence="2 3">HK 85</strain>
    </source>
</reference>
<name>F9QBY1_9PAST</name>
<dbReference type="InterPro" id="IPR001387">
    <property type="entry name" value="Cro/C1-type_HTH"/>
</dbReference>
<proteinExistence type="predicted"/>
<protein>
    <submittedName>
        <fullName evidence="2">DNA-binding helix-turn-helix protein</fullName>
    </submittedName>
</protein>
<comment type="caution">
    <text evidence="2">The sequence shown here is derived from an EMBL/GenBank/DDBJ whole genome shotgun (WGS) entry which is preliminary data.</text>
</comment>
<dbReference type="GO" id="GO:0003677">
    <property type="term" value="F:DNA binding"/>
    <property type="evidence" value="ECO:0007669"/>
    <property type="project" value="UniProtKB-KW"/>
</dbReference>
<dbReference type="Pfam" id="PF01381">
    <property type="entry name" value="HTH_3"/>
    <property type="match status" value="1"/>
</dbReference>
<dbReference type="SUPFAM" id="SSF47413">
    <property type="entry name" value="lambda repressor-like DNA-binding domains"/>
    <property type="match status" value="1"/>
</dbReference>
<dbReference type="RefSeq" id="WP_007243522.1">
    <property type="nucleotide sequence ID" value="NZ_AFUV01000023.1"/>
</dbReference>
<dbReference type="AlphaFoldDB" id="F9QBY1"/>
<dbReference type="EMBL" id="AFUV01000023">
    <property type="protein sequence ID" value="EGV04963.1"/>
    <property type="molecule type" value="Genomic_DNA"/>
</dbReference>